<dbReference type="PIRSF" id="PIRSF017617">
    <property type="entry name" value="Thr_aldolase"/>
    <property type="match status" value="1"/>
</dbReference>
<evidence type="ECO:0000256" key="2">
    <source>
        <dbReference type="ARBA" id="ARBA00006966"/>
    </source>
</evidence>
<evidence type="ECO:0000259" key="7">
    <source>
        <dbReference type="Pfam" id="PF01212"/>
    </source>
</evidence>
<accession>A0A494XCB5</accession>
<dbReference type="Gene3D" id="3.90.1150.10">
    <property type="entry name" value="Aspartate Aminotransferase, domain 1"/>
    <property type="match status" value="1"/>
</dbReference>
<dbReference type="OrthoDB" id="9774495at2"/>
<proteinExistence type="inferred from homology"/>
<evidence type="ECO:0000313" key="9">
    <source>
        <dbReference type="Proteomes" id="UP000280434"/>
    </source>
</evidence>
<comment type="cofactor">
    <cofactor evidence="1">
        <name>pyridoxal 5'-phosphate</name>
        <dbReference type="ChEBI" id="CHEBI:597326"/>
    </cofactor>
</comment>
<dbReference type="SUPFAM" id="SSF53383">
    <property type="entry name" value="PLP-dependent transferases"/>
    <property type="match status" value="1"/>
</dbReference>
<dbReference type="InterPro" id="IPR015422">
    <property type="entry name" value="PyrdxlP-dep_Trfase_small"/>
</dbReference>
<comment type="caution">
    <text evidence="8">The sequence shown here is derived from an EMBL/GenBank/DDBJ whole genome shotgun (WGS) entry which is preliminary data.</text>
</comment>
<feature type="modified residue" description="N6-(pyridoxal phosphate)lysine" evidence="6">
    <location>
        <position position="203"/>
    </location>
</feature>
<dbReference type="NCBIfam" id="NF007825">
    <property type="entry name" value="PRK10534.1"/>
    <property type="match status" value="1"/>
</dbReference>
<keyword evidence="4" id="KW-0663">Pyridoxal phosphate</keyword>
<dbReference type="EC" id="4.1.2.48" evidence="8"/>
<name>A0A494XCB5_9BURK</name>
<dbReference type="GO" id="GO:0008732">
    <property type="term" value="F:L-allo-threonine aldolase activity"/>
    <property type="evidence" value="ECO:0007669"/>
    <property type="project" value="TreeGrafter"/>
</dbReference>
<dbReference type="GO" id="GO:0005829">
    <property type="term" value="C:cytosol"/>
    <property type="evidence" value="ECO:0007669"/>
    <property type="project" value="TreeGrafter"/>
</dbReference>
<comment type="similarity">
    <text evidence="2">Belongs to the threonine aldolase family.</text>
</comment>
<dbReference type="InterPro" id="IPR015421">
    <property type="entry name" value="PyrdxlP-dep_Trfase_major"/>
</dbReference>
<dbReference type="InterPro" id="IPR015424">
    <property type="entry name" value="PyrdxlP-dep_Trfase"/>
</dbReference>
<dbReference type="Pfam" id="PF01212">
    <property type="entry name" value="Beta_elim_lyase"/>
    <property type="match status" value="1"/>
</dbReference>
<evidence type="ECO:0000256" key="5">
    <source>
        <dbReference type="ARBA" id="ARBA00023239"/>
    </source>
</evidence>
<gene>
    <name evidence="8" type="ORF">D7S89_20330</name>
</gene>
<dbReference type="Gene3D" id="3.40.640.10">
    <property type="entry name" value="Type I PLP-dependent aspartate aminotransferase-like (Major domain)"/>
    <property type="match status" value="1"/>
</dbReference>
<evidence type="ECO:0000256" key="6">
    <source>
        <dbReference type="PIRSR" id="PIRSR017617-1"/>
    </source>
</evidence>
<dbReference type="GO" id="GO:0006567">
    <property type="term" value="P:L-threonine catabolic process"/>
    <property type="evidence" value="ECO:0007669"/>
    <property type="project" value="TreeGrafter"/>
</dbReference>
<keyword evidence="9" id="KW-1185">Reference proteome</keyword>
<reference evidence="8 9" key="1">
    <citation type="submission" date="2018-10" db="EMBL/GenBank/DDBJ databases">
        <title>Paraburkholderia sp. 7MK8-2, isolated from soil.</title>
        <authorList>
            <person name="Gao Z.-H."/>
            <person name="Qiu L.-H."/>
        </authorList>
    </citation>
    <scope>NUCLEOTIDE SEQUENCE [LARGE SCALE GENOMIC DNA]</scope>
    <source>
        <strain evidence="8 9">7MK8-2</strain>
    </source>
</reference>
<evidence type="ECO:0000256" key="4">
    <source>
        <dbReference type="ARBA" id="ARBA00022898"/>
    </source>
</evidence>
<dbReference type="GO" id="GO:0006545">
    <property type="term" value="P:glycine biosynthetic process"/>
    <property type="evidence" value="ECO:0007669"/>
    <property type="project" value="TreeGrafter"/>
</dbReference>
<dbReference type="InterPro" id="IPR001597">
    <property type="entry name" value="ArAA_b-elim_lyase/Thr_aldolase"/>
</dbReference>
<feature type="domain" description="Aromatic amino acid beta-eliminating lyase/threonine aldolase" evidence="7">
    <location>
        <begin position="9"/>
        <end position="289"/>
    </location>
</feature>
<evidence type="ECO:0000313" key="8">
    <source>
        <dbReference type="EMBL" id="RKP45183.1"/>
    </source>
</evidence>
<dbReference type="Proteomes" id="UP000280434">
    <property type="component" value="Unassembled WGS sequence"/>
</dbReference>
<organism evidence="8 9">
    <name type="scientific">Trinickia fusca</name>
    <dbReference type="NCBI Taxonomy" id="2419777"/>
    <lineage>
        <taxon>Bacteria</taxon>
        <taxon>Pseudomonadati</taxon>
        <taxon>Pseudomonadota</taxon>
        <taxon>Betaproteobacteria</taxon>
        <taxon>Burkholderiales</taxon>
        <taxon>Burkholderiaceae</taxon>
        <taxon>Trinickia</taxon>
    </lineage>
</organism>
<dbReference type="InterPro" id="IPR023603">
    <property type="entry name" value="Low_specificity_L-TA-like"/>
</dbReference>
<dbReference type="PANTHER" id="PTHR48097">
    <property type="entry name" value="L-THREONINE ALDOLASE-RELATED"/>
    <property type="match status" value="1"/>
</dbReference>
<dbReference type="PANTHER" id="PTHR48097:SF9">
    <property type="entry name" value="L-THREONINE ALDOLASE"/>
    <property type="match status" value="1"/>
</dbReference>
<dbReference type="FunFam" id="3.40.640.10:FF:000030">
    <property type="entry name" value="Low-specificity L-threonine aldolase"/>
    <property type="match status" value="1"/>
</dbReference>
<keyword evidence="5 8" id="KW-0456">Lyase</keyword>
<evidence type="ECO:0000256" key="1">
    <source>
        <dbReference type="ARBA" id="ARBA00001933"/>
    </source>
</evidence>
<dbReference type="AlphaFoldDB" id="A0A494XCB5"/>
<evidence type="ECO:0000256" key="3">
    <source>
        <dbReference type="ARBA" id="ARBA00011881"/>
    </source>
</evidence>
<dbReference type="EMBL" id="RBZV01000010">
    <property type="protein sequence ID" value="RKP45183.1"/>
    <property type="molecule type" value="Genomic_DNA"/>
</dbReference>
<protein>
    <submittedName>
        <fullName evidence="8">Low-specificity L-threonine aldolase</fullName>
        <ecNumber evidence="8">4.1.2.48</ecNumber>
    </submittedName>
</protein>
<dbReference type="NCBIfam" id="NF041359">
    <property type="entry name" value="GntG_guanitoxin"/>
    <property type="match status" value="1"/>
</dbReference>
<comment type="subunit">
    <text evidence="3">Homotetramer.</text>
</comment>
<sequence>MSAAVLQYDFRSDTVTRPSPAMRAAMAAAEVGDDVFGDDPTVKRLEQQVAERLGKEAGLYVPSGTQSNLIALMAHCERGDEYIVGQQAHCYRWEAGGAAVLGSIQPQPLANQPDGTLLLADIEANIKPDDPHYARTRLLALENTIGGKILPQTYVEAATALARRHSLSCHLDGARVFNAAVAQGVPVETLARPFDTVSVCLSKGLGAPIGSVLVGPAALIAKGRRLRKMLGGGLRQVGILAAAGLYALEHNVERLADDHANAQALAQGLAKLPGLKVTPPDTNIIFVEVPADIAPAFAEHLAQHGVKVTSAYGATRQRWVTHLDVDRAAVEQALLVASRFFANR</sequence>
<dbReference type="RefSeq" id="WP_121280709.1">
    <property type="nucleotide sequence ID" value="NZ_RBZV01000010.1"/>
</dbReference>